<feature type="repeat" description="Pumilio" evidence="5">
    <location>
        <begin position="612"/>
        <end position="647"/>
    </location>
</feature>
<dbReference type="EMBL" id="JAIWQS010000003">
    <property type="protein sequence ID" value="KAJ8770144.1"/>
    <property type="molecule type" value="Genomic_DNA"/>
</dbReference>
<dbReference type="PANTHER" id="PTHR12537:SF147">
    <property type="entry name" value="PUMILIO HOMOLOG 12"/>
    <property type="match status" value="1"/>
</dbReference>
<reference evidence="7 8" key="1">
    <citation type="submission" date="2021-09" db="EMBL/GenBank/DDBJ databases">
        <title>Genomic insights and catalytic innovation underlie evolution of tropane alkaloids biosynthesis.</title>
        <authorList>
            <person name="Wang Y.-J."/>
            <person name="Tian T."/>
            <person name="Huang J.-P."/>
            <person name="Huang S.-X."/>
        </authorList>
    </citation>
    <scope>NUCLEOTIDE SEQUENCE [LARGE SCALE GENOMIC DNA]</scope>
    <source>
        <strain evidence="7">KIB-2018</strain>
        <tissue evidence="7">Leaf</tissue>
    </source>
</reference>
<evidence type="ECO:0000256" key="2">
    <source>
        <dbReference type="ARBA" id="ARBA00022845"/>
    </source>
</evidence>
<comment type="caution">
    <text evidence="7">The sequence shown here is derived from an EMBL/GenBank/DDBJ whole genome shotgun (WGS) entry which is preliminary data.</text>
</comment>
<evidence type="ECO:0000256" key="3">
    <source>
        <dbReference type="ARBA" id="ARBA00022884"/>
    </source>
</evidence>
<gene>
    <name evidence="7" type="ORF">K2173_011239</name>
</gene>
<dbReference type="PROSITE" id="PS50302">
    <property type="entry name" value="PUM"/>
    <property type="match status" value="7"/>
</dbReference>
<dbReference type="PROSITE" id="PS50303">
    <property type="entry name" value="PUM_HD"/>
    <property type="match status" value="1"/>
</dbReference>
<comment type="function">
    <text evidence="4">Sequence-specific RNA-binding protein that regulates translation and mRNA stability by binding the 3'-UTR of target mRNAs.</text>
</comment>
<feature type="domain" description="PUM-HD" evidence="6">
    <location>
        <begin position="405"/>
        <end position="749"/>
    </location>
</feature>
<keyword evidence="8" id="KW-1185">Reference proteome</keyword>
<accession>A0AAV8TW38</accession>
<dbReference type="PANTHER" id="PTHR12537">
    <property type="entry name" value="RNA BINDING PROTEIN PUMILIO-RELATED"/>
    <property type="match status" value="1"/>
</dbReference>
<evidence type="ECO:0000313" key="8">
    <source>
        <dbReference type="Proteomes" id="UP001159364"/>
    </source>
</evidence>
<proteinExistence type="predicted"/>
<dbReference type="GO" id="GO:0006417">
    <property type="term" value="P:regulation of translation"/>
    <property type="evidence" value="ECO:0007669"/>
    <property type="project" value="UniProtKB-KW"/>
</dbReference>
<evidence type="ECO:0000256" key="4">
    <source>
        <dbReference type="ARBA" id="ARBA00058490"/>
    </source>
</evidence>
<evidence type="ECO:0000256" key="5">
    <source>
        <dbReference type="PROSITE-ProRule" id="PRU00317"/>
    </source>
</evidence>
<keyword evidence="3" id="KW-0694">RNA-binding</keyword>
<organism evidence="7 8">
    <name type="scientific">Erythroxylum novogranatense</name>
    <dbReference type="NCBI Taxonomy" id="1862640"/>
    <lineage>
        <taxon>Eukaryota</taxon>
        <taxon>Viridiplantae</taxon>
        <taxon>Streptophyta</taxon>
        <taxon>Embryophyta</taxon>
        <taxon>Tracheophyta</taxon>
        <taxon>Spermatophyta</taxon>
        <taxon>Magnoliopsida</taxon>
        <taxon>eudicotyledons</taxon>
        <taxon>Gunneridae</taxon>
        <taxon>Pentapetalae</taxon>
        <taxon>rosids</taxon>
        <taxon>fabids</taxon>
        <taxon>Malpighiales</taxon>
        <taxon>Erythroxylaceae</taxon>
        <taxon>Erythroxylum</taxon>
    </lineage>
</organism>
<dbReference type="InterPro" id="IPR001313">
    <property type="entry name" value="Pumilio_RNA-bd_rpt"/>
</dbReference>
<dbReference type="Proteomes" id="UP001159364">
    <property type="component" value="Linkage Group LG03"/>
</dbReference>
<keyword evidence="2" id="KW-0810">Translation regulation</keyword>
<dbReference type="Gene3D" id="1.25.10.10">
    <property type="entry name" value="Leucine-rich Repeat Variant"/>
    <property type="match status" value="1"/>
</dbReference>
<evidence type="ECO:0000313" key="7">
    <source>
        <dbReference type="EMBL" id="KAJ8770144.1"/>
    </source>
</evidence>
<keyword evidence="1" id="KW-0677">Repeat</keyword>
<name>A0AAV8TW38_9ROSI</name>
<feature type="repeat" description="Pumilio" evidence="5">
    <location>
        <begin position="684"/>
        <end position="723"/>
    </location>
</feature>
<dbReference type="InterPro" id="IPR011989">
    <property type="entry name" value="ARM-like"/>
</dbReference>
<feature type="repeat" description="Pumilio" evidence="5">
    <location>
        <begin position="428"/>
        <end position="463"/>
    </location>
</feature>
<dbReference type="SUPFAM" id="SSF48371">
    <property type="entry name" value="ARM repeat"/>
    <property type="match status" value="1"/>
</dbReference>
<dbReference type="FunFam" id="1.25.10.10:FF:000237">
    <property type="entry name" value="Pumilio homolog 9"/>
    <property type="match status" value="1"/>
</dbReference>
<evidence type="ECO:0000256" key="1">
    <source>
        <dbReference type="ARBA" id="ARBA00022737"/>
    </source>
</evidence>
<dbReference type="SMART" id="SM00025">
    <property type="entry name" value="Pumilio"/>
    <property type="match status" value="8"/>
</dbReference>
<feature type="repeat" description="Pumilio" evidence="5">
    <location>
        <begin position="648"/>
        <end position="683"/>
    </location>
</feature>
<dbReference type="GO" id="GO:0003729">
    <property type="term" value="F:mRNA binding"/>
    <property type="evidence" value="ECO:0007669"/>
    <property type="project" value="TreeGrafter"/>
</dbReference>
<evidence type="ECO:0000259" key="6">
    <source>
        <dbReference type="PROSITE" id="PS50303"/>
    </source>
</evidence>
<dbReference type="GO" id="GO:0005737">
    <property type="term" value="C:cytoplasm"/>
    <property type="evidence" value="ECO:0007669"/>
    <property type="project" value="TreeGrafter"/>
</dbReference>
<protein>
    <recommendedName>
        <fullName evidence="6">PUM-HD domain-containing protein</fullName>
    </recommendedName>
</protein>
<sequence>MEDQRSEIEFDEFEKLLGEIPNATSGNSHLEETGPRLASLNGTGSLTEKLHRNGSLDDKVLLVKNTQGSPARRVKQEQEVLPDDQLLTSTFAELNLTDASSLANYNSSRACAILLDCLYTNCAKNSLSNTNTPVMFTRTFQSGEPHSFNEFNMKKVGHGKTNLFKSDNLELKQRSIGYCQPQLVESFSRPIAHGSKSFQYLPNLAVPGVEYPWMSNQQHYFPDLQPAVPYIHSQQISQPRIWWSNIEEEQYHSMQQHFLYLQQLHNQGCEDQHHIQTTGTVATKMMSQNVRQSSFELPLCHQSQQSNPEPYWSNCAATRGLNSTLHAIHIVDKVGKHTSPDKILTRSQGLNTFKPAKFGPTGQDESFVPLNQNEKVVSDHCLQLNLPSSSAGCFQLDHLSSFNVSPEITLHKNDSSWPQSQKYNTVDEITGRIYLMAKDQHGCRFLQRKFSEGSTEDIEKIFLEIIGHMVELMTDPFGNYLVQKLLEVCDEDQRIQLLCTITRTPGELIRISCDMHGTRAVQKVIETVKTAEQFLIIVSSLKPGMVTLIKNMNGNHVAQRCLQYLMPEYREFLFEATITNCVELATDRHGCCVLQKCLSHFDGEQRHRLICEITSSALILSQDPFGNYVVQFVFELQLPWASEKILDQLEGNYVDLSMQKYSSNVVEKCLKYGGDKSHALIIRELINNSRLDHVMQDPYGNYVVQAALQWSKVTGAPHEALVDAIKPLAPVLQTSPYGKKVLSSNSLKK</sequence>
<dbReference type="Pfam" id="PF00806">
    <property type="entry name" value="PUF"/>
    <property type="match status" value="8"/>
</dbReference>
<dbReference type="CDD" id="cd07920">
    <property type="entry name" value="Pumilio"/>
    <property type="match status" value="1"/>
</dbReference>
<dbReference type="InterPro" id="IPR033133">
    <property type="entry name" value="PUM-HD"/>
</dbReference>
<dbReference type="InterPro" id="IPR016024">
    <property type="entry name" value="ARM-type_fold"/>
</dbReference>
<feature type="repeat" description="Pumilio" evidence="5">
    <location>
        <begin position="500"/>
        <end position="539"/>
    </location>
</feature>
<dbReference type="AlphaFoldDB" id="A0AAV8TW38"/>
<feature type="repeat" description="Pumilio" evidence="5">
    <location>
        <begin position="575"/>
        <end position="611"/>
    </location>
</feature>
<dbReference type="InterPro" id="IPR033712">
    <property type="entry name" value="Pumilio_RNA-bd"/>
</dbReference>
<feature type="repeat" description="Pumilio" evidence="5">
    <location>
        <begin position="464"/>
        <end position="499"/>
    </location>
</feature>